<protein>
    <submittedName>
        <fullName evidence="1">Uncharacterized protein</fullName>
    </submittedName>
</protein>
<dbReference type="AlphaFoldDB" id="A0A430K074"/>
<reference evidence="1 2" key="1">
    <citation type="submission" date="2018-11" db="EMBL/GenBank/DDBJ databases">
        <title>Arenibacter aquaticus sp.nov., a marine bacterium isolated from surface seawater in the South China Sea.</title>
        <authorList>
            <person name="Guo J."/>
            <person name="Sun J."/>
        </authorList>
    </citation>
    <scope>NUCLEOTIDE SEQUENCE [LARGE SCALE GENOMIC DNA]</scope>
    <source>
        <strain evidence="1 2">GUO666</strain>
    </source>
</reference>
<dbReference type="OrthoDB" id="1418731at2"/>
<organism evidence="1 2">
    <name type="scientific">Arenibacter aquaticus</name>
    <dbReference type="NCBI Taxonomy" id="2489054"/>
    <lineage>
        <taxon>Bacteria</taxon>
        <taxon>Pseudomonadati</taxon>
        <taxon>Bacteroidota</taxon>
        <taxon>Flavobacteriia</taxon>
        <taxon>Flavobacteriales</taxon>
        <taxon>Flavobacteriaceae</taxon>
        <taxon>Arenibacter</taxon>
    </lineage>
</organism>
<gene>
    <name evidence="1" type="ORF">EHW67_15645</name>
</gene>
<dbReference type="RefSeq" id="WP_126163326.1">
    <property type="nucleotide sequence ID" value="NZ_RQPJ01000019.1"/>
</dbReference>
<keyword evidence="2" id="KW-1185">Reference proteome</keyword>
<dbReference type="EMBL" id="RQPJ01000019">
    <property type="protein sequence ID" value="RTE52502.1"/>
    <property type="molecule type" value="Genomic_DNA"/>
</dbReference>
<accession>A0A430K074</accession>
<dbReference type="Proteomes" id="UP000267585">
    <property type="component" value="Unassembled WGS sequence"/>
</dbReference>
<evidence type="ECO:0000313" key="1">
    <source>
        <dbReference type="EMBL" id="RTE52502.1"/>
    </source>
</evidence>
<name>A0A430K074_9FLAO</name>
<evidence type="ECO:0000313" key="2">
    <source>
        <dbReference type="Proteomes" id="UP000267585"/>
    </source>
</evidence>
<comment type="caution">
    <text evidence="1">The sequence shown here is derived from an EMBL/GenBank/DDBJ whole genome shotgun (WGS) entry which is preliminary data.</text>
</comment>
<proteinExistence type="predicted"/>
<sequence length="223" mass="25802">MSKLGNEFFNNPKTGVQNTDHINGLELFRKSLEKNYFAEVGIANYGAKEEVANLIIDLKCNFSLSETLFYLTNTISKSRKPKSLIPRKTFLFHKAYSKLKNSNHISLDISELTINLTDTTILISKIYDHSIEDQIENIFTELSNHNLYYTKGHNETPFEIFIPVFEEDTLESDAKLQNIVSDNNNINDYFGFWGMYYDLTEEAVIYDLNTKRIIQGDIRILSE</sequence>